<keyword evidence="2" id="KW-0732">Signal</keyword>
<evidence type="ECO:0000256" key="2">
    <source>
        <dbReference type="SAM" id="SignalP"/>
    </source>
</evidence>
<evidence type="ECO:0000313" key="5">
    <source>
        <dbReference type="Proteomes" id="UP001224775"/>
    </source>
</evidence>
<proteinExistence type="predicted"/>
<evidence type="ECO:0000313" key="4">
    <source>
        <dbReference type="EMBL" id="KAK1740137.1"/>
    </source>
</evidence>
<dbReference type="EMBL" id="HBGZ01029412">
    <property type="protein sequence ID" value="CAD9626670.1"/>
    <property type="molecule type" value="Transcribed_RNA"/>
</dbReference>
<name>A0A7S2M8H2_9STRA</name>
<reference evidence="3" key="1">
    <citation type="submission" date="2021-01" db="EMBL/GenBank/DDBJ databases">
        <authorList>
            <person name="Corre E."/>
            <person name="Pelletier E."/>
            <person name="Niang G."/>
            <person name="Scheremetjew M."/>
            <person name="Finn R."/>
            <person name="Kale V."/>
            <person name="Holt S."/>
            <person name="Cochrane G."/>
            <person name="Meng A."/>
            <person name="Brown T."/>
            <person name="Cohen L."/>
        </authorList>
    </citation>
    <scope>NUCLEOTIDE SEQUENCE</scope>
    <source>
        <strain evidence="3">SM1012Den-03</strain>
    </source>
</reference>
<protein>
    <recommendedName>
        <fullName evidence="6">Transmembrane protein</fullName>
    </recommendedName>
</protein>
<feature type="signal peptide" evidence="2">
    <location>
        <begin position="1"/>
        <end position="30"/>
    </location>
</feature>
<dbReference type="AlphaFoldDB" id="A0A7S2M8H2"/>
<gene>
    <name evidence="4" type="ORF">QTG54_009087</name>
    <name evidence="3" type="ORF">SMAR0320_LOCUS20909</name>
</gene>
<evidence type="ECO:0000313" key="3">
    <source>
        <dbReference type="EMBL" id="CAD9626670.1"/>
    </source>
</evidence>
<feature type="region of interest" description="Disordered" evidence="1">
    <location>
        <begin position="104"/>
        <end position="126"/>
    </location>
</feature>
<dbReference type="Proteomes" id="UP001224775">
    <property type="component" value="Unassembled WGS sequence"/>
</dbReference>
<evidence type="ECO:0008006" key="6">
    <source>
        <dbReference type="Google" id="ProtNLM"/>
    </source>
</evidence>
<evidence type="ECO:0000256" key="1">
    <source>
        <dbReference type="SAM" id="MobiDB-lite"/>
    </source>
</evidence>
<dbReference type="EMBL" id="JATAAI010000016">
    <property type="protein sequence ID" value="KAK1740137.1"/>
    <property type="molecule type" value="Genomic_DNA"/>
</dbReference>
<feature type="chain" id="PRO_5042409330" description="Transmembrane protein" evidence="2">
    <location>
        <begin position="31"/>
        <end position="163"/>
    </location>
</feature>
<keyword evidence="5" id="KW-1185">Reference proteome</keyword>
<sequence length="163" mass="17784">MKQMQLFSFSFSLASLVLPVLCLCLPYASASSSSANNQSLKSKRLRNETAKSVQPNKYVEAEAFDPYIGIGLALEDLDDERKQQMVDMHMSMVLVESMTSSQPTLSMEPTFPPSSQPTHSPTIDDPNFGKVEGKTRNSATAIAVERLLAVSAFAVLLISGYLC</sequence>
<organism evidence="3">
    <name type="scientific">Skeletonema marinoi</name>
    <dbReference type="NCBI Taxonomy" id="267567"/>
    <lineage>
        <taxon>Eukaryota</taxon>
        <taxon>Sar</taxon>
        <taxon>Stramenopiles</taxon>
        <taxon>Ochrophyta</taxon>
        <taxon>Bacillariophyta</taxon>
        <taxon>Coscinodiscophyceae</taxon>
        <taxon>Thalassiosirophycidae</taxon>
        <taxon>Thalassiosirales</taxon>
        <taxon>Skeletonemataceae</taxon>
        <taxon>Skeletonema</taxon>
        <taxon>Skeletonema marinoi-dohrnii complex</taxon>
    </lineage>
</organism>
<reference evidence="4" key="2">
    <citation type="submission" date="2023-06" db="EMBL/GenBank/DDBJ databases">
        <title>Survivors Of The Sea: Transcriptome response of Skeletonema marinoi to long-term dormancy.</title>
        <authorList>
            <person name="Pinder M.I.M."/>
            <person name="Kourtchenko O."/>
            <person name="Robertson E.K."/>
            <person name="Larsson T."/>
            <person name="Maumus F."/>
            <person name="Osuna-Cruz C.M."/>
            <person name="Vancaester E."/>
            <person name="Stenow R."/>
            <person name="Vandepoele K."/>
            <person name="Ploug H."/>
            <person name="Bruchert V."/>
            <person name="Godhe A."/>
            <person name="Topel M."/>
        </authorList>
    </citation>
    <scope>NUCLEOTIDE SEQUENCE</scope>
    <source>
        <strain evidence="4">R05AC</strain>
    </source>
</reference>
<feature type="region of interest" description="Disordered" evidence="1">
    <location>
        <begin position="31"/>
        <end position="52"/>
    </location>
</feature>
<accession>A0A7S2M8H2</accession>